<evidence type="ECO:0000313" key="2">
    <source>
        <dbReference type="Proteomes" id="UP001234216"/>
    </source>
</evidence>
<organism evidence="1 2">
    <name type="scientific">Streptomyces canus</name>
    <dbReference type="NCBI Taxonomy" id="58343"/>
    <lineage>
        <taxon>Bacteria</taxon>
        <taxon>Bacillati</taxon>
        <taxon>Actinomycetota</taxon>
        <taxon>Actinomycetes</taxon>
        <taxon>Kitasatosporales</taxon>
        <taxon>Streptomycetaceae</taxon>
        <taxon>Streptomyces</taxon>
        <taxon>Streptomyces aurantiacus group</taxon>
    </lineage>
</organism>
<accession>A0AAW8F3N4</accession>
<gene>
    <name evidence="1" type="ORF">QFZ22_000422</name>
</gene>
<dbReference type="EMBL" id="JAUSZV010000003">
    <property type="protein sequence ID" value="MDQ0904437.1"/>
    <property type="molecule type" value="Genomic_DNA"/>
</dbReference>
<protein>
    <submittedName>
        <fullName evidence="1">Uncharacterized protein</fullName>
    </submittedName>
</protein>
<sequence>MTFRTCPRGHAQDSAAALCARCVTGVERHLRVLPGLHQECLHPASPATRRTNPTKVSASRTRDHLDISVLDTRHHIHTVLESWSGMVVDKLGTTPPPRTVPHLARFLRRHLDWLAAQPPAADFVDEIESLVAELHRTIDPESGGGVHTLVRNCVVDGCTGKISAAPGGSGRAGSSRITCSGGHSWDMREWLGLRKLMERQREGADA</sequence>
<dbReference type="RefSeq" id="WP_306972029.1">
    <property type="nucleotide sequence ID" value="NZ_JAUSYQ010000001.1"/>
</dbReference>
<dbReference type="Proteomes" id="UP001234216">
    <property type="component" value="Unassembled WGS sequence"/>
</dbReference>
<dbReference type="AlphaFoldDB" id="A0AAW8F3N4"/>
<name>A0AAW8F3N4_9ACTN</name>
<proteinExistence type="predicted"/>
<evidence type="ECO:0000313" key="1">
    <source>
        <dbReference type="EMBL" id="MDQ0904437.1"/>
    </source>
</evidence>
<reference evidence="1" key="1">
    <citation type="submission" date="2023-07" db="EMBL/GenBank/DDBJ databases">
        <title>Comparative genomics of wheat-associated soil bacteria to identify genetic determinants of phenazine resistance.</title>
        <authorList>
            <person name="Mouncey N."/>
        </authorList>
    </citation>
    <scope>NUCLEOTIDE SEQUENCE</scope>
    <source>
        <strain evidence="1">V4I22</strain>
    </source>
</reference>
<comment type="caution">
    <text evidence="1">The sequence shown here is derived from an EMBL/GenBank/DDBJ whole genome shotgun (WGS) entry which is preliminary data.</text>
</comment>